<reference evidence="2" key="1">
    <citation type="journal article" date="2018" name="DNA Res.">
        <title>Multiple hybrid de novo genome assembly of finger millet, an orphan allotetraploid crop.</title>
        <authorList>
            <person name="Hatakeyama M."/>
            <person name="Aluri S."/>
            <person name="Balachadran M.T."/>
            <person name="Sivarajan S.R."/>
            <person name="Patrignani A."/>
            <person name="Gruter S."/>
            <person name="Poveda L."/>
            <person name="Shimizu-Inatsugi R."/>
            <person name="Baeten J."/>
            <person name="Francoijs K.J."/>
            <person name="Nataraja K.N."/>
            <person name="Reddy Y.A.N."/>
            <person name="Phadnis S."/>
            <person name="Ravikumar R.L."/>
            <person name="Schlapbach R."/>
            <person name="Sreeman S.M."/>
            <person name="Shimizu K.K."/>
        </authorList>
    </citation>
    <scope>NUCLEOTIDE SEQUENCE</scope>
</reference>
<feature type="region of interest" description="Disordered" evidence="1">
    <location>
        <begin position="1"/>
        <end position="20"/>
    </location>
</feature>
<protein>
    <submittedName>
        <fullName evidence="2">Uncharacterized protein</fullName>
    </submittedName>
</protein>
<keyword evidence="3" id="KW-1185">Reference proteome</keyword>
<proteinExistence type="predicted"/>
<dbReference type="EMBL" id="BQKI01000081">
    <property type="protein sequence ID" value="GJN28952.1"/>
    <property type="molecule type" value="Genomic_DNA"/>
</dbReference>
<gene>
    <name evidence="2" type="primary">gb17130</name>
    <name evidence="2" type="ORF">PR202_gb17130</name>
</gene>
<sequence>MVTAMAQIRGSAAPATARRSAVSPGARLHRFAPLATAAVPAPLRRGAFRSLAADVASKNQGMMVHLLGPNGLGKILSA</sequence>
<accession>A0AAV5F1M5</accession>
<name>A0AAV5F1M5_ELECO</name>
<evidence type="ECO:0000313" key="2">
    <source>
        <dbReference type="EMBL" id="GJN28952.1"/>
    </source>
</evidence>
<dbReference type="AlphaFoldDB" id="A0AAV5F1M5"/>
<reference evidence="2" key="2">
    <citation type="submission" date="2021-12" db="EMBL/GenBank/DDBJ databases">
        <title>Resequencing data analysis of finger millet.</title>
        <authorList>
            <person name="Hatakeyama M."/>
            <person name="Aluri S."/>
            <person name="Balachadran M.T."/>
            <person name="Sivarajan S.R."/>
            <person name="Poveda L."/>
            <person name="Shimizu-Inatsugi R."/>
            <person name="Schlapbach R."/>
            <person name="Sreeman S.M."/>
            <person name="Shimizu K.K."/>
        </authorList>
    </citation>
    <scope>NUCLEOTIDE SEQUENCE</scope>
</reference>
<organism evidence="2 3">
    <name type="scientific">Eleusine coracana subsp. coracana</name>
    <dbReference type="NCBI Taxonomy" id="191504"/>
    <lineage>
        <taxon>Eukaryota</taxon>
        <taxon>Viridiplantae</taxon>
        <taxon>Streptophyta</taxon>
        <taxon>Embryophyta</taxon>
        <taxon>Tracheophyta</taxon>
        <taxon>Spermatophyta</taxon>
        <taxon>Magnoliopsida</taxon>
        <taxon>Liliopsida</taxon>
        <taxon>Poales</taxon>
        <taxon>Poaceae</taxon>
        <taxon>PACMAD clade</taxon>
        <taxon>Chloridoideae</taxon>
        <taxon>Cynodonteae</taxon>
        <taxon>Eleusininae</taxon>
        <taxon>Eleusine</taxon>
    </lineage>
</organism>
<comment type="caution">
    <text evidence="2">The sequence shown here is derived from an EMBL/GenBank/DDBJ whole genome shotgun (WGS) entry which is preliminary data.</text>
</comment>
<evidence type="ECO:0000313" key="3">
    <source>
        <dbReference type="Proteomes" id="UP001054889"/>
    </source>
</evidence>
<evidence type="ECO:0000256" key="1">
    <source>
        <dbReference type="SAM" id="MobiDB-lite"/>
    </source>
</evidence>
<dbReference type="Proteomes" id="UP001054889">
    <property type="component" value="Unassembled WGS sequence"/>
</dbReference>